<evidence type="ECO:0000313" key="2">
    <source>
        <dbReference type="Proteomes" id="UP000297649"/>
    </source>
</evidence>
<dbReference type="EMBL" id="RQHU01000019">
    <property type="protein sequence ID" value="TGN12805.1"/>
    <property type="molecule type" value="Genomic_DNA"/>
</dbReference>
<dbReference type="RefSeq" id="WP_135744032.1">
    <property type="nucleotide sequence ID" value="NZ_RQHT01000012.1"/>
</dbReference>
<sequence length="270" mass="29629">MKDSNSKSLNHFNFMSGTSKAIPANSNSFQRAIVLSSAKNIRKRVHGIVIRYKPGLETCGVQIESFSIKNLIKGYLPLGVLGSQFNTPGFRIFPFLGRKPIIKGNEQIEIKIQTKGQAIEEDDVSCSLLVEEIVHDDGEQEKKNPFYILAGISDSVGLNQTDKKAILLANDFSSDVKIHGWVMRYKENLDKLKFDIYSSNLQRTGGIIEGPMSFAVGGAPFGSPAFDMFPIPGKKPVFETSDSLEIQVTTSSTTQLNALELGIALIVEAI</sequence>
<accession>A0A6H3NRF5</accession>
<protein>
    <submittedName>
        <fullName evidence="1">Uncharacterized protein</fullName>
    </submittedName>
</protein>
<proteinExistence type="predicted"/>
<comment type="caution">
    <text evidence="1">The sequence shown here is derived from an EMBL/GenBank/DDBJ whole genome shotgun (WGS) entry which is preliminary data.</text>
</comment>
<dbReference type="Proteomes" id="UP000297649">
    <property type="component" value="Unassembled WGS sequence"/>
</dbReference>
<keyword evidence="2" id="KW-1185">Reference proteome</keyword>
<organism evidence="1 2">
    <name type="scientific">Leptospira bandrabouensis</name>
    <dbReference type="NCBI Taxonomy" id="2484903"/>
    <lineage>
        <taxon>Bacteria</taxon>
        <taxon>Pseudomonadati</taxon>
        <taxon>Spirochaetota</taxon>
        <taxon>Spirochaetia</taxon>
        <taxon>Leptospirales</taxon>
        <taxon>Leptospiraceae</taxon>
        <taxon>Leptospira</taxon>
    </lineage>
</organism>
<dbReference type="OrthoDB" id="346158at2"/>
<name>A0A6H3NRF5_9LEPT</name>
<dbReference type="AlphaFoldDB" id="A0A6H3NRF5"/>
<evidence type="ECO:0000313" key="1">
    <source>
        <dbReference type="EMBL" id="TGN12805.1"/>
    </source>
</evidence>
<reference evidence="1" key="1">
    <citation type="journal article" date="2019" name="PLoS Negl. Trop. Dis.">
        <title>Revisiting the worldwide diversity of Leptospira species in the environment.</title>
        <authorList>
            <person name="Vincent A.T."/>
            <person name="Schiettekatte O."/>
            <person name="Bourhy P."/>
            <person name="Veyrier F.J."/>
            <person name="Picardeau M."/>
        </authorList>
    </citation>
    <scope>NUCLEOTIDE SEQUENCE [LARGE SCALE GENOMIC DNA]</scope>
    <source>
        <strain evidence="1">201601109</strain>
    </source>
</reference>
<gene>
    <name evidence="1" type="ORF">EHR08_15775</name>
</gene>